<sequence>MHKFLLTALLASLSTSAFALFPVQTDWQANHLQGKVKSVISHSEDNPEAAEGEVVTNDVRQFYNEQGFLIKTEEIAQESEYSDKTTANYRYDQNNRLEEIRYDIYKETHGRLYHYQENSDGSGVILEITYVGKKPKKPNFQEDYVKRVYDKDGKLISEDVSYAGMLDGHAQKFHYKDDKLIKACDFDDNGKESNCETYRYLENGNFVNNTSFNNGRADFTYDKNHNELKREIFDQHGKLEETLTTRHKFDQHGNVIESIMYDEKGIWLNKTTKKYEYYQ</sequence>
<dbReference type="Proteomes" id="UP000253872">
    <property type="component" value="Unassembled WGS sequence"/>
</dbReference>
<protein>
    <recommendedName>
        <fullName evidence="4">Type IV secretion protein Rhs</fullName>
    </recommendedName>
</protein>
<dbReference type="EMBL" id="QEPN01000001">
    <property type="protein sequence ID" value="RDE73998.1"/>
    <property type="molecule type" value="Genomic_DNA"/>
</dbReference>
<dbReference type="AlphaFoldDB" id="A0A369YJI8"/>
<dbReference type="STRING" id="1035839.GCA_000238795_01635"/>
<gene>
    <name evidence="2" type="ORF">DPV93_02240</name>
</gene>
<evidence type="ECO:0000256" key="1">
    <source>
        <dbReference type="SAM" id="SignalP"/>
    </source>
</evidence>
<evidence type="ECO:0000313" key="3">
    <source>
        <dbReference type="Proteomes" id="UP000253872"/>
    </source>
</evidence>
<evidence type="ECO:0008006" key="4">
    <source>
        <dbReference type="Google" id="ProtNLM"/>
    </source>
</evidence>
<keyword evidence="1" id="KW-0732">Signal</keyword>
<accession>A0A369YJI8</accession>
<proteinExistence type="predicted"/>
<feature type="signal peptide" evidence="1">
    <location>
        <begin position="1"/>
        <end position="19"/>
    </location>
</feature>
<dbReference type="Gene3D" id="2.180.10.10">
    <property type="entry name" value="RHS repeat-associated core"/>
    <property type="match status" value="1"/>
</dbReference>
<feature type="chain" id="PRO_5016620691" description="Type IV secretion protein Rhs" evidence="1">
    <location>
        <begin position="20"/>
        <end position="279"/>
    </location>
</feature>
<evidence type="ECO:0000313" key="2">
    <source>
        <dbReference type="EMBL" id="RDE73998.1"/>
    </source>
</evidence>
<dbReference type="RefSeq" id="WP_111401847.1">
    <property type="nucleotide sequence ID" value="NZ_QEPN01000001.1"/>
</dbReference>
<organism evidence="2 3">
    <name type="scientific">Haemophilus sputorum</name>
    <dbReference type="NCBI Taxonomy" id="1078480"/>
    <lineage>
        <taxon>Bacteria</taxon>
        <taxon>Pseudomonadati</taxon>
        <taxon>Pseudomonadota</taxon>
        <taxon>Gammaproteobacteria</taxon>
        <taxon>Pasteurellales</taxon>
        <taxon>Pasteurellaceae</taxon>
        <taxon>Haemophilus</taxon>
    </lineage>
</organism>
<name>A0A369YJI8_9PAST</name>
<reference evidence="2 3" key="1">
    <citation type="submission" date="2018-05" db="EMBL/GenBank/DDBJ databases">
        <title>Draft Genome Sequences for a Diverse set of 7 Haemophilus Species.</title>
        <authorList>
            <person name="Nichols M."/>
            <person name="Topaz N."/>
            <person name="Wang X."/>
            <person name="Wang X."/>
            <person name="Boxrud D."/>
        </authorList>
    </citation>
    <scope>NUCLEOTIDE SEQUENCE [LARGE SCALE GENOMIC DNA]</scope>
    <source>
        <strain evidence="2 3">C2002001239</strain>
    </source>
</reference>
<comment type="caution">
    <text evidence="2">The sequence shown here is derived from an EMBL/GenBank/DDBJ whole genome shotgun (WGS) entry which is preliminary data.</text>
</comment>